<dbReference type="InterPro" id="IPR006311">
    <property type="entry name" value="TAT_signal"/>
</dbReference>
<feature type="domain" description="Cupin type-2" evidence="1">
    <location>
        <begin position="88"/>
        <end position="153"/>
    </location>
</feature>
<dbReference type="RefSeq" id="WP_235011259.1">
    <property type="nucleotide sequence ID" value="NZ_FNVA01000001.1"/>
</dbReference>
<evidence type="ECO:0000313" key="2">
    <source>
        <dbReference type="EMBL" id="SEF48246.1"/>
    </source>
</evidence>
<name>A0A1H5SCC1_9BACT</name>
<dbReference type="EMBL" id="FNVA01000001">
    <property type="protein sequence ID" value="SEF48246.1"/>
    <property type="molecule type" value="Genomic_DNA"/>
</dbReference>
<reference evidence="2 3" key="1">
    <citation type="submission" date="2016-10" db="EMBL/GenBank/DDBJ databases">
        <authorList>
            <person name="de Groot N.N."/>
        </authorList>
    </citation>
    <scope>NUCLEOTIDE SEQUENCE [LARGE SCALE GENOMIC DNA]</scope>
    <source>
        <strain evidence="2 3">DSM 22489</strain>
    </source>
</reference>
<dbReference type="Proteomes" id="UP000236728">
    <property type="component" value="Unassembled WGS sequence"/>
</dbReference>
<dbReference type="AlphaFoldDB" id="A0A1H5SCC1"/>
<dbReference type="InterPro" id="IPR011051">
    <property type="entry name" value="RmlC_Cupin_sf"/>
</dbReference>
<organism evidence="2 3">
    <name type="scientific">Bryocella elongata</name>
    <dbReference type="NCBI Taxonomy" id="863522"/>
    <lineage>
        <taxon>Bacteria</taxon>
        <taxon>Pseudomonadati</taxon>
        <taxon>Acidobacteriota</taxon>
        <taxon>Terriglobia</taxon>
        <taxon>Terriglobales</taxon>
        <taxon>Acidobacteriaceae</taxon>
        <taxon>Bryocella</taxon>
    </lineage>
</organism>
<evidence type="ECO:0000259" key="1">
    <source>
        <dbReference type="Pfam" id="PF07883"/>
    </source>
</evidence>
<dbReference type="SUPFAM" id="SSF51182">
    <property type="entry name" value="RmlC-like cupins"/>
    <property type="match status" value="1"/>
</dbReference>
<dbReference type="InterPro" id="IPR014710">
    <property type="entry name" value="RmlC-like_jellyroll"/>
</dbReference>
<protein>
    <submittedName>
        <fullName evidence="2">Cupin domain-containing protein</fullName>
    </submittedName>
</protein>
<evidence type="ECO:0000313" key="3">
    <source>
        <dbReference type="Proteomes" id="UP000236728"/>
    </source>
</evidence>
<dbReference type="CDD" id="cd02209">
    <property type="entry name" value="cupin_XRE_C"/>
    <property type="match status" value="1"/>
</dbReference>
<gene>
    <name evidence="2" type="ORF">SAMN05421819_0148</name>
</gene>
<sequence>MSNEMNSVKGTEQPTRREMLALMTAFAAMAGVDGALAQATPSGVDLAHAKVFRFADLKEHKNDNGGWSRAVVEGALPSGEWIELHQSMVPPGKMPHPPHKHSNSEFIVLREGTIQYLRDGSREELKPGDVIYTASLQPHGMLNTGTVNAVYFVLSVGKKDAAVFVDLKGSE</sequence>
<keyword evidence="3" id="KW-1185">Reference proteome</keyword>
<dbReference type="Pfam" id="PF07883">
    <property type="entry name" value="Cupin_2"/>
    <property type="match status" value="1"/>
</dbReference>
<dbReference type="InterPro" id="IPR013096">
    <property type="entry name" value="Cupin_2"/>
</dbReference>
<proteinExistence type="predicted"/>
<dbReference type="PROSITE" id="PS51318">
    <property type="entry name" value="TAT"/>
    <property type="match status" value="1"/>
</dbReference>
<accession>A0A1H5SCC1</accession>
<dbReference type="Gene3D" id="2.60.120.10">
    <property type="entry name" value="Jelly Rolls"/>
    <property type="match status" value="1"/>
</dbReference>